<evidence type="ECO:0000256" key="5">
    <source>
        <dbReference type="SAM" id="Coils"/>
    </source>
</evidence>
<feature type="region of interest" description="Disordered" evidence="6">
    <location>
        <begin position="1033"/>
        <end position="1066"/>
    </location>
</feature>
<dbReference type="PANTHER" id="PTHR24200:SF7">
    <property type="entry name" value="MICROTUBULE-ASSOCIATED TUMOR SUPPRESSOR 1"/>
    <property type="match status" value="1"/>
</dbReference>
<dbReference type="AlphaFoldDB" id="A0A315WDD2"/>
<feature type="region of interest" description="Disordered" evidence="6">
    <location>
        <begin position="157"/>
        <end position="706"/>
    </location>
</feature>
<keyword evidence="3 5" id="KW-0175">Coiled coil</keyword>
<dbReference type="GO" id="GO:0005634">
    <property type="term" value="C:nucleus"/>
    <property type="evidence" value="ECO:0007669"/>
    <property type="project" value="UniProtKB-SubCell"/>
</dbReference>
<feature type="coiled-coil region" evidence="5">
    <location>
        <begin position="894"/>
        <end position="994"/>
    </location>
</feature>
<sequence>MSSMKLPLRHQGDDHNGNAFPVSSSSSSSSSSPESLRSLSSRTESSLEYDLLPVTMTTAVMPAHLEEVVLSRWVPEEEEDEEGRFQTDASASLYLDASSADFHQDTWSPRLDGYRGNGSNSAADSDTTETPADDEDEEDEALFVSVSSDVCVTLSQVSPAGAGAGPDLQDGGSDPVRVVELPRDDPDRPAASQNLSRTSQTSSDPVGGAAPPQEVHVTQTGPNGAVRTSSLETRGIQNPSPSRTPTQNRPEPRRRAEVVGRRPTPGPPGLPGPPGSPGPVKVARLLRPSRGKGAATRADHQGAPVSLSAPPEKKKAAESRGASSSSAGSDPVREAATQTAQEKLRTPSKRAASRPPGRGSRPERGPAPPTGPDSAEGEADGPATRNQNQNQDVNRDVLVLNALHVDLRQDYPSPQHDAATTAEPGRRDPMLIWKTGIPKPRASGVASIPKPSSNQQSAPGSAWRPPAPAASKLPVKGVPAGLSSSSLGSSESNAASSKAAGLKPDESPSRGSSSTSAPSAPSDGSSCSASKPPAAAMRGRALSLQARATTGLKSPTGTNQNSIRTSGGQPAAKAAPSGSAKPPLQRNGSTRLSRLNSTVDKNKPREAPTRLASGGSQITTGNQQNLPAEPVPDVLNANSPVTPALPVPSPDGSSATSGSAAPTGPGLKARTGSRSSPKHGPRPQHASRPGAAPAKQNQNKEQVERKNQAIVQLRRLLVQGNRKVEALAAVIQHLFSEREETLKKKKDLSSELEKLRADLAASAQRCQSLQADSQEVRSNLEETLRRAEEQHQEELVQLENRLKSFYQAEWDKVHQLYQEEADKYRLLMEQQVEELRSRQEVERRKQEESHSQKIEAVKQQYDTSIQELRRVQVTELEDLQKTLTETETSLAEKILLLSAENEDLSEKLRAEEEKWQRILSDKSLKDSHTLYLEQELDSLKVVLEIKNQQLHQKEKKLMEMDKLVETNVRLEECLNKVQQENEDYKARMDKHAALSKQLSTEQAILQQTLQKESKVNKRLSMENEELLWKLHNGDLLGSPRRLTPPSPCGSPRDSAHFPTAAPLSPR</sequence>
<feature type="compositionally biased region" description="Low complexity" evidence="6">
    <location>
        <begin position="650"/>
        <end position="666"/>
    </location>
</feature>
<feature type="region of interest" description="Disordered" evidence="6">
    <location>
        <begin position="102"/>
        <end position="144"/>
    </location>
</feature>
<evidence type="ECO:0000256" key="4">
    <source>
        <dbReference type="ARBA" id="ARBA00023242"/>
    </source>
</evidence>
<keyword evidence="4" id="KW-0539">Nucleus</keyword>
<reference evidence="7 8" key="1">
    <citation type="journal article" date="2018" name="G3 (Bethesda)">
        <title>A High-Quality Reference Genome for the Invasive Mosquitofish Gambusia affinis Using a Chicago Library.</title>
        <authorList>
            <person name="Hoffberg S.L."/>
            <person name="Troendle N.J."/>
            <person name="Glenn T.C."/>
            <person name="Mahmud O."/>
            <person name="Louha S."/>
            <person name="Chalopin D."/>
            <person name="Bennetzen J.L."/>
            <person name="Mauricio R."/>
        </authorList>
    </citation>
    <scope>NUCLEOTIDE SEQUENCE [LARGE SCALE GENOMIC DNA]</scope>
    <source>
        <strain evidence="7">NE01/NJP1002.9</strain>
        <tissue evidence="7">Muscle</tissue>
    </source>
</reference>
<feature type="compositionally biased region" description="Polar residues" evidence="6">
    <location>
        <begin position="546"/>
        <end position="565"/>
    </location>
</feature>
<feature type="compositionally biased region" description="Polar residues" evidence="6">
    <location>
        <begin position="450"/>
        <end position="459"/>
    </location>
</feature>
<feature type="compositionally biased region" description="Low complexity" evidence="6">
    <location>
        <begin position="566"/>
        <end position="583"/>
    </location>
</feature>
<feature type="compositionally biased region" description="Acidic residues" evidence="6">
    <location>
        <begin position="131"/>
        <end position="141"/>
    </location>
</feature>
<evidence type="ECO:0008006" key="9">
    <source>
        <dbReference type="Google" id="ProtNLM"/>
    </source>
</evidence>
<accession>A0A315WDD2</accession>
<feature type="compositionally biased region" description="Low complexity" evidence="6">
    <location>
        <begin position="319"/>
        <end position="329"/>
    </location>
</feature>
<evidence type="ECO:0000313" key="7">
    <source>
        <dbReference type="EMBL" id="PWA29836.1"/>
    </source>
</evidence>
<dbReference type="EMBL" id="NHOQ01000533">
    <property type="protein sequence ID" value="PWA29836.1"/>
    <property type="molecule type" value="Genomic_DNA"/>
</dbReference>
<dbReference type="PANTHER" id="PTHR24200">
    <property type="entry name" value="TOUCAN, ISOFORM A"/>
    <property type="match status" value="1"/>
</dbReference>
<dbReference type="GO" id="GO:0008017">
    <property type="term" value="F:microtubule binding"/>
    <property type="evidence" value="ECO:0007669"/>
    <property type="project" value="TreeGrafter"/>
</dbReference>
<feature type="coiled-coil region" evidence="5">
    <location>
        <begin position="738"/>
        <end position="834"/>
    </location>
</feature>
<proteinExistence type="inferred from homology"/>
<dbReference type="InterPro" id="IPR051293">
    <property type="entry name" value="MTUS1/CCDC69"/>
</dbReference>
<feature type="compositionally biased region" description="Pro residues" evidence="6">
    <location>
        <begin position="264"/>
        <end position="277"/>
    </location>
</feature>
<feature type="compositionally biased region" description="Polar residues" evidence="6">
    <location>
        <begin position="216"/>
        <end position="249"/>
    </location>
</feature>
<gene>
    <name evidence="7" type="ORF">CCH79_00019529</name>
</gene>
<evidence type="ECO:0000256" key="2">
    <source>
        <dbReference type="ARBA" id="ARBA00007585"/>
    </source>
</evidence>
<feature type="compositionally biased region" description="Low complexity" evidence="6">
    <location>
        <begin position="23"/>
        <end position="44"/>
    </location>
</feature>
<feature type="compositionally biased region" description="Basic and acidic residues" evidence="6">
    <location>
        <begin position="250"/>
        <end position="260"/>
    </location>
</feature>
<evidence type="ECO:0000313" key="8">
    <source>
        <dbReference type="Proteomes" id="UP000250572"/>
    </source>
</evidence>
<protein>
    <recommendedName>
        <fullName evidence="9">Microtubule-associated tumor suppressor 1 homolog</fullName>
    </recommendedName>
</protein>
<feature type="compositionally biased region" description="Low complexity" evidence="6">
    <location>
        <begin position="480"/>
        <end position="501"/>
    </location>
</feature>
<organism evidence="7 8">
    <name type="scientific">Gambusia affinis</name>
    <name type="common">Western mosquitofish</name>
    <name type="synonym">Heterandria affinis</name>
    <dbReference type="NCBI Taxonomy" id="33528"/>
    <lineage>
        <taxon>Eukaryota</taxon>
        <taxon>Metazoa</taxon>
        <taxon>Chordata</taxon>
        <taxon>Craniata</taxon>
        <taxon>Vertebrata</taxon>
        <taxon>Euteleostomi</taxon>
        <taxon>Actinopterygii</taxon>
        <taxon>Neopterygii</taxon>
        <taxon>Teleostei</taxon>
        <taxon>Neoteleostei</taxon>
        <taxon>Acanthomorphata</taxon>
        <taxon>Ovalentaria</taxon>
        <taxon>Atherinomorphae</taxon>
        <taxon>Cyprinodontiformes</taxon>
        <taxon>Poeciliidae</taxon>
        <taxon>Poeciliinae</taxon>
        <taxon>Gambusia</taxon>
    </lineage>
</organism>
<evidence type="ECO:0000256" key="1">
    <source>
        <dbReference type="ARBA" id="ARBA00004123"/>
    </source>
</evidence>
<feature type="region of interest" description="Disordered" evidence="6">
    <location>
        <begin position="1"/>
        <end position="44"/>
    </location>
</feature>
<feature type="compositionally biased region" description="Polar residues" evidence="6">
    <location>
        <begin position="191"/>
        <end position="204"/>
    </location>
</feature>
<feature type="compositionally biased region" description="Polar residues" evidence="6">
    <location>
        <begin position="586"/>
        <end position="599"/>
    </location>
</feature>
<feature type="compositionally biased region" description="Low complexity" evidence="6">
    <location>
        <begin position="509"/>
        <end position="536"/>
    </location>
</feature>
<comment type="subcellular location">
    <subcellularLocation>
        <location evidence="1">Nucleus</location>
    </subcellularLocation>
</comment>
<keyword evidence="8" id="KW-1185">Reference proteome</keyword>
<comment type="caution">
    <text evidence="7">The sequence shown here is derived from an EMBL/GenBank/DDBJ whole genome shotgun (WGS) entry which is preliminary data.</text>
</comment>
<name>A0A315WDD2_GAMAF</name>
<dbReference type="Proteomes" id="UP000250572">
    <property type="component" value="Unassembled WGS sequence"/>
</dbReference>
<feature type="compositionally biased region" description="Polar residues" evidence="6">
    <location>
        <begin position="614"/>
        <end position="626"/>
    </location>
</feature>
<comment type="similarity">
    <text evidence="2">Belongs to the MTUS1 family.</text>
</comment>
<dbReference type="GO" id="GO:0005737">
    <property type="term" value="C:cytoplasm"/>
    <property type="evidence" value="ECO:0007669"/>
    <property type="project" value="TreeGrafter"/>
</dbReference>
<evidence type="ECO:0000256" key="3">
    <source>
        <dbReference type="ARBA" id="ARBA00023054"/>
    </source>
</evidence>
<evidence type="ECO:0000256" key="6">
    <source>
        <dbReference type="SAM" id="MobiDB-lite"/>
    </source>
</evidence>